<keyword evidence="1 4" id="KW-0819">tRNA processing</keyword>
<evidence type="ECO:0000256" key="1">
    <source>
        <dbReference type="ARBA" id="ARBA00022694"/>
    </source>
</evidence>
<organism evidence="5 6">
    <name type="scientific">Methanobrevibacter olleyae</name>
    <dbReference type="NCBI Taxonomy" id="294671"/>
    <lineage>
        <taxon>Archaea</taxon>
        <taxon>Methanobacteriati</taxon>
        <taxon>Methanobacteriota</taxon>
        <taxon>Methanomada group</taxon>
        <taxon>Methanobacteria</taxon>
        <taxon>Methanobacteriales</taxon>
        <taxon>Methanobacteriaceae</taxon>
        <taxon>Methanobrevibacter</taxon>
    </lineage>
</organism>
<dbReference type="Proteomes" id="UP000732619">
    <property type="component" value="Unassembled WGS sequence"/>
</dbReference>
<protein>
    <recommendedName>
        <fullName evidence="4">Ribonuclease P protein component 2</fullName>
        <shortName evidence="4">RNase P component 2</shortName>
        <ecNumber evidence="4">3.1.26.5</ecNumber>
    </recommendedName>
    <alternativeName>
        <fullName evidence="4">Pop5</fullName>
    </alternativeName>
</protein>
<dbReference type="Pfam" id="PF01900">
    <property type="entry name" value="RNase_P_Rpp14"/>
    <property type="match status" value="1"/>
</dbReference>
<name>A0A8T3VRQ1_METOL</name>
<dbReference type="EC" id="3.1.26.5" evidence="4"/>
<comment type="catalytic activity">
    <reaction evidence="4">
        <text>Endonucleolytic cleavage of RNA, removing 5'-extranucleotides from tRNA precursor.</text>
        <dbReference type="EC" id="3.1.26.5"/>
    </reaction>
</comment>
<evidence type="ECO:0000256" key="4">
    <source>
        <dbReference type="HAMAP-Rule" id="MF_00755"/>
    </source>
</evidence>
<proteinExistence type="inferred from homology"/>
<evidence type="ECO:0000313" key="5">
    <source>
        <dbReference type="EMBL" id="MBE6512670.1"/>
    </source>
</evidence>
<dbReference type="Gene3D" id="3.30.70.3250">
    <property type="entry name" value="Ribonuclease P, Pop5 subunit"/>
    <property type="match status" value="1"/>
</dbReference>
<gene>
    <name evidence="4" type="primary">rnp2</name>
    <name evidence="5" type="ORF">E7Z75_05975</name>
</gene>
<evidence type="ECO:0000256" key="3">
    <source>
        <dbReference type="ARBA" id="ARBA00022759"/>
    </source>
</evidence>
<comment type="function">
    <text evidence="4">Part of ribonuclease P, a protein complex that generates mature tRNA molecules by cleaving their 5'-ends.</text>
</comment>
<sequence>MKLKVLPPTLRKNHHYLILDVKSEVEISKEDMLVYCWDACIRYWGENHSSNFDLWVMRHYLIEESTHNNEAIFNYKTVLRCGRSYENDLRVALSTLTRQNKKRIAINTIGVSGTVKSGISKFIDEDIIQ</sequence>
<dbReference type="GO" id="GO:0004526">
    <property type="term" value="F:ribonuclease P activity"/>
    <property type="evidence" value="ECO:0007669"/>
    <property type="project" value="UniProtKB-UniRule"/>
</dbReference>
<comment type="caution">
    <text evidence="5">The sequence shown here is derived from an EMBL/GenBank/DDBJ whole genome shotgun (WGS) entry which is preliminary data.</text>
</comment>
<keyword evidence="3 4" id="KW-0255">Endonuclease</keyword>
<dbReference type="GO" id="GO:0030677">
    <property type="term" value="C:ribonuclease P complex"/>
    <property type="evidence" value="ECO:0007669"/>
    <property type="project" value="UniProtKB-UniRule"/>
</dbReference>
<dbReference type="EMBL" id="SUTG01000025">
    <property type="protein sequence ID" value="MBE6512670.1"/>
    <property type="molecule type" value="Genomic_DNA"/>
</dbReference>
<keyword evidence="2 4" id="KW-0540">Nuclease</keyword>
<dbReference type="HAMAP" id="MF_00755">
    <property type="entry name" value="RNase_P_2"/>
    <property type="match status" value="1"/>
</dbReference>
<reference evidence="5" key="1">
    <citation type="submission" date="2019-04" db="EMBL/GenBank/DDBJ databases">
        <title>Evolution of Biomass-Degrading Anaerobic Consortia Revealed by Metagenomics.</title>
        <authorList>
            <person name="Peng X."/>
        </authorList>
    </citation>
    <scope>NUCLEOTIDE SEQUENCE</scope>
    <source>
        <strain evidence="5">SIG14</strain>
    </source>
</reference>
<dbReference type="SUPFAM" id="SSF160350">
    <property type="entry name" value="Rnp2-like"/>
    <property type="match status" value="1"/>
</dbReference>
<dbReference type="GO" id="GO:0005737">
    <property type="term" value="C:cytoplasm"/>
    <property type="evidence" value="ECO:0007669"/>
    <property type="project" value="UniProtKB-SubCell"/>
</dbReference>
<dbReference type="AlphaFoldDB" id="A0A8T3VRQ1"/>
<keyword evidence="4" id="KW-0963">Cytoplasm</keyword>
<comment type="subunit">
    <text evidence="4">Consists of a catalytic RNA component and at least 4-5 protein subunits.</text>
</comment>
<keyword evidence="4" id="KW-0378">Hydrolase</keyword>
<evidence type="ECO:0000256" key="2">
    <source>
        <dbReference type="ARBA" id="ARBA00022722"/>
    </source>
</evidence>
<dbReference type="InterPro" id="IPR002759">
    <property type="entry name" value="Pop5/Rpp14/Rnp2-like"/>
</dbReference>
<accession>A0A8T3VRQ1</accession>
<comment type="similarity">
    <text evidence="4">Belongs to the eukaryotic/archaeal RNase P protein component 2 family.</text>
</comment>
<evidence type="ECO:0000313" key="6">
    <source>
        <dbReference type="Proteomes" id="UP000732619"/>
    </source>
</evidence>
<dbReference type="InterPro" id="IPR038085">
    <property type="entry name" value="Rnp2-like_sf"/>
</dbReference>
<comment type="subcellular location">
    <subcellularLocation>
        <location evidence="4">Cytoplasm</location>
    </subcellularLocation>
</comment>
<dbReference type="GO" id="GO:0001682">
    <property type="term" value="P:tRNA 5'-leader removal"/>
    <property type="evidence" value="ECO:0007669"/>
    <property type="project" value="UniProtKB-UniRule"/>
</dbReference>